<comment type="caution">
    <text evidence="2">The sequence shown here is derived from an EMBL/GenBank/DDBJ whole genome shotgun (WGS) entry which is preliminary data.</text>
</comment>
<feature type="compositionally biased region" description="Basic and acidic residues" evidence="1">
    <location>
        <begin position="21"/>
        <end position="33"/>
    </location>
</feature>
<dbReference type="AlphaFoldDB" id="A0A7J7X6I8"/>
<feature type="compositionally biased region" description="Low complexity" evidence="1">
    <location>
        <begin position="52"/>
        <end position="64"/>
    </location>
</feature>
<proteinExistence type="predicted"/>
<protein>
    <submittedName>
        <fullName evidence="2">Uncharacterized protein</fullName>
    </submittedName>
</protein>
<feature type="compositionally biased region" description="Basic residues" evidence="1">
    <location>
        <begin position="34"/>
        <end position="51"/>
    </location>
</feature>
<dbReference type="Proteomes" id="UP000585614">
    <property type="component" value="Unassembled WGS sequence"/>
</dbReference>
<evidence type="ECO:0000313" key="3">
    <source>
        <dbReference type="Proteomes" id="UP000585614"/>
    </source>
</evidence>
<reference evidence="2 3" key="1">
    <citation type="journal article" date="2020" name="Nature">
        <title>Six reference-quality genomes reveal evolution of bat adaptations.</title>
        <authorList>
            <person name="Jebb D."/>
            <person name="Huang Z."/>
            <person name="Pippel M."/>
            <person name="Hughes G.M."/>
            <person name="Lavrichenko K."/>
            <person name="Devanna P."/>
            <person name="Winkler S."/>
            <person name="Jermiin L.S."/>
            <person name="Skirmuntt E.C."/>
            <person name="Katzourakis A."/>
            <person name="Burkitt-Gray L."/>
            <person name="Ray D.A."/>
            <person name="Sullivan K.A.M."/>
            <person name="Roscito J.G."/>
            <person name="Kirilenko B.M."/>
            <person name="Davalos L.M."/>
            <person name="Corthals A.P."/>
            <person name="Power M.L."/>
            <person name="Jones G."/>
            <person name="Ransome R.D."/>
            <person name="Dechmann D.K.N."/>
            <person name="Locatelli A.G."/>
            <person name="Puechmaille S.J."/>
            <person name="Fedrigo O."/>
            <person name="Jarvis E.D."/>
            <person name="Hiller M."/>
            <person name="Vernes S.C."/>
            <person name="Myers E.W."/>
            <person name="Teeling E.C."/>
        </authorList>
    </citation>
    <scope>NUCLEOTIDE SEQUENCE [LARGE SCALE GENOMIC DNA]</scope>
    <source>
        <strain evidence="2">MRhiFer1</strain>
        <tissue evidence="2">Lung</tissue>
    </source>
</reference>
<accession>A0A7J7X6I8</accession>
<name>A0A7J7X6I8_RHIFE</name>
<sequence>MALLPGPGARVAPLHLNWRLRPRDEGQEAEAERFRRKRAAPWKTGGSRKSHCGASGAACGADTTADPRHKDAARGPAFLPSPTGSSAGAAGPSAEPAPSLRQPIGASPRANLSPPSRPEPLRSGFAHILQVFCM</sequence>
<feature type="region of interest" description="Disordered" evidence="1">
    <location>
        <begin position="20"/>
        <end position="122"/>
    </location>
</feature>
<evidence type="ECO:0000256" key="1">
    <source>
        <dbReference type="SAM" id="MobiDB-lite"/>
    </source>
</evidence>
<organism evidence="2 3">
    <name type="scientific">Rhinolophus ferrumequinum</name>
    <name type="common">Greater horseshoe bat</name>
    <dbReference type="NCBI Taxonomy" id="59479"/>
    <lineage>
        <taxon>Eukaryota</taxon>
        <taxon>Metazoa</taxon>
        <taxon>Chordata</taxon>
        <taxon>Craniata</taxon>
        <taxon>Vertebrata</taxon>
        <taxon>Euteleostomi</taxon>
        <taxon>Mammalia</taxon>
        <taxon>Eutheria</taxon>
        <taxon>Laurasiatheria</taxon>
        <taxon>Chiroptera</taxon>
        <taxon>Yinpterochiroptera</taxon>
        <taxon>Rhinolophoidea</taxon>
        <taxon>Rhinolophidae</taxon>
        <taxon>Rhinolophinae</taxon>
        <taxon>Rhinolophus</taxon>
    </lineage>
</organism>
<feature type="compositionally biased region" description="Low complexity" evidence="1">
    <location>
        <begin position="80"/>
        <end position="99"/>
    </location>
</feature>
<gene>
    <name evidence="2" type="ORF">mRhiFer1_010284</name>
</gene>
<dbReference type="EMBL" id="JACAGC010000009">
    <property type="protein sequence ID" value="KAF6344920.1"/>
    <property type="molecule type" value="Genomic_DNA"/>
</dbReference>
<evidence type="ECO:0000313" key="2">
    <source>
        <dbReference type="EMBL" id="KAF6344920.1"/>
    </source>
</evidence>